<dbReference type="Gene3D" id="3.20.20.100">
    <property type="entry name" value="NADP-dependent oxidoreductase domain"/>
    <property type="match status" value="1"/>
</dbReference>
<keyword evidence="3" id="KW-0411">Iron-sulfur</keyword>
<dbReference type="PROSITE" id="PS00198">
    <property type="entry name" value="4FE4S_FER_1"/>
    <property type="match status" value="1"/>
</dbReference>
<dbReference type="Pfam" id="PF00248">
    <property type="entry name" value="Aldo_ket_red"/>
    <property type="match status" value="1"/>
</dbReference>
<reference evidence="6" key="1">
    <citation type="submission" date="2018-11" db="EMBL/GenBank/DDBJ databases">
        <title>Genome sequencing of a novel mesophilic and cellulolytic organism within the genus Hungateiclostridium.</title>
        <authorList>
            <person name="Rettenmaier R."/>
            <person name="Liebl W."/>
            <person name="Zverlov V."/>
        </authorList>
    </citation>
    <scope>NUCLEOTIDE SEQUENCE [LARGE SCALE GENOMIC DNA]</scope>
    <source>
        <strain evidence="6">N2K1</strain>
    </source>
</reference>
<evidence type="ECO:0000313" key="5">
    <source>
        <dbReference type="EMBL" id="RXE57935.1"/>
    </source>
</evidence>
<dbReference type="AlphaFoldDB" id="A0A4Q0I2P6"/>
<dbReference type="Pfam" id="PF13187">
    <property type="entry name" value="Fer4_9"/>
    <property type="match status" value="1"/>
</dbReference>
<dbReference type="InterPro" id="IPR036812">
    <property type="entry name" value="NAD(P)_OxRdtase_dom_sf"/>
</dbReference>
<dbReference type="InterPro" id="IPR023210">
    <property type="entry name" value="NADP_OxRdtase_dom"/>
</dbReference>
<sequence>MQYRELGKTGVKISTLGFGAMRLPEINTNGKTEFDVEKSIAMIHRAFELGVNYIDTAPGYCNGESEIIVGKALKGWRDRVYLSTKNPIENASGSDWRKRLENSLKKLDTDYIDFYHMWGISLQDYEESINVKDGPLEAAQKAKEEGLIRHISFSFHDKPENLIKLVDTGSFETVLCQYNLLDRSNEKAIEYAKSKGLGVIIMGPVGGGKLGEPSDTIKKLLPQKTVSCAEIALRFVLANPNVDCALSGMSSIEMVEDNARIASNDTPLTKEELDMVNASMAENKRMEELYCTGCNYCMPCPAGVNIPLNFQLMNYHRVYKITDYAKGQYSQIGKVQWYKGKPAHECIECGVCEAKCPQKLEIRKQLKETARVLSVSKNT</sequence>
<name>A0A4Q0I2P6_9FIRM</name>
<organism evidence="5 6">
    <name type="scientific">Acetivibrio mesophilus</name>
    <dbReference type="NCBI Taxonomy" id="2487273"/>
    <lineage>
        <taxon>Bacteria</taxon>
        <taxon>Bacillati</taxon>
        <taxon>Bacillota</taxon>
        <taxon>Clostridia</taxon>
        <taxon>Eubacteriales</taxon>
        <taxon>Oscillospiraceae</taxon>
        <taxon>Acetivibrio</taxon>
    </lineage>
</organism>
<dbReference type="GO" id="GO:0046872">
    <property type="term" value="F:metal ion binding"/>
    <property type="evidence" value="ECO:0007669"/>
    <property type="project" value="UniProtKB-KW"/>
</dbReference>
<proteinExistence type="predicted"/>
<dbReference type="RefSeq" id="WP_069194236.1">
    <property type="nucleotide sequence ID" value="NZ_RLII01000029.1"/>
</dbReference>
<dbReference type="PROSITE" id="PS51379">
    <property type="entry name" value="4FE4S_FER_2"/>
    <property type="match status" value="1"/>
</dbReference>
<dbReference type="OrthoDB" id="9773828at2"/>
<dbReference type="EMBL" id="RLII01000029">
    <property type="protein sequence ID" value="RXE57935.1"/>
    <property type="molecule type" value="Genomic_DNA"/>
</dbReference>
<dbReference type="InterPro" id="IPR053135">
    <property type="entry name" value="AKR2_Oxidoreductase"/>
</dbReference>
<dbReference type="GO" id="GO:0051536">
    <property type="term" value="F:iron-sulfur cluster binding"/>
    <property type="evidence" value="ECO:0007669"/>
    <property type="project" value="UniProtKB-KW"/>
</dbReference>
<protein>
    <submittedName>
        <fullName evidence="5">Aldo/keto reductase</fullName>
    </submittedName>
</protein>
<keyword evidence="6" id="KW-1185">Reference proteome</keyword>
<dbReference type="PANTHER" id="PTHR43312:SF2">
    <property type="entry name" value="OXIDOREDUCTASE"/>
    <property type="match status" value="1"/>
</dbReference>
<dbReference type="PANTHER" id="PTHR43312">
    <property type="entry name" value="D-THREO-ALDOSE 1-DEHYDROGENASE"/>
    <property type="match status" value="1"/>
</dbReference>
<feature type="domain" description="4Fe-4S ferredoxin-type" evidence="4">
    <location>
        <begin position="336"/>
        <end position="365"/>
    </location>
</feature>
<evidence type="ECO:0000256" key="2">
    <source>
        <dbReference type="ARBA" id="ARBA00023004"/>
    </source>
</evidence>
<comment type="caution">
    <text evidence="5">The sequence shown here is derived from an EMBL/GenBank/DDBJ whole genome shotgun (WGS) entry which is preliminary data.</text>
</comment>
<accession>A0A4Q0I2P6</accession>
<dbReference type="SUPFAM" id="SSF51430">
    <property type="entry name" value="NAD(P)-linked oxidoreductase"/>
    <property type="match status" value="1"/>
</dbReference>
<dbReference type="InterPro" id="IPR017900">
    <property type="entry name" value="4Fe4S_Fe_S_CS"/>
</dbReference>
<evidence type="ECO:0000313" key="6">
    <source>
        <dbReference type="Proteomes" id="UP000289166"/>
    </source>
</evidence>
<keyword evidence="2" id="KW-0408">Iron</keyword>
<dbReference type="CDD" id="cd19096">
    <property type="entry name" value="AKR_Fe-S_oxidoreductase"/>
    <property type="match status" value="1"/>
</dbReference>
<evidence type="ECO:0000256" key="3">
    <source>
        <dbReference type="ARBA" id="ARBA00023014"/>
    </source>
</evidence>
<evidence type="ECO:0000256" key="1">
    <source>
        <dbReference type="ARBA" id="ARBA00022723"/>
    </source>
</evidence>
<gene>
    <name evidence="5" type="ORF">EFD62_15005</name>
</gene>
<dbReference type="Proteomes" id="UP000289166">
    <property type="component" value="Unassembled WGS sequence"/>
</dbReference>
<keyword evidence="1" id="KW-0479">Metal-binding</keyword>
<evidence type="ECO:0000259" key="4">
    <source>
        <dbReference type="PROSITE" id="PS51379"/>
    </source>
</evidence>
<dbReference type="InterPro" id="IPR017896">
    <property type="entry name" value="4Fe4S_Fe-S-bd"/>
</dbReference>